<evidence type="ECO:0000313" key="3">
    <source>
        <dbReference type="Proteomes" id="UP001328107"/>
    </source>
</evidence>
<dbReference type="AlphaFoldDB" id="A0AAN5D3K8"/>
<organism evidence="2 3">
    <name type="scientific">Pristionchus mayeri</name>
    <dbReference type="NCBI Taxonomy" id="1317129"/>
    <lineage>
        <taxon>Eukaryota</taxon>
        <taxon>Metazoa</taxon>
        <taxon>Ecdysozoa</taxon>
        <taxon>Nematoda</taxon>
        <taxon>Chromadorea</taxon>
        <taxon>Rhabditida</taxon>
        <taxon>Rhabditina</taxon>
        <taxon>Diplogasteromorpha</taxon>
        <taxon>Diplogasteroidea</taxon>
        <taxon>Neodiplogasteridae</taxon>
        <taxon>Pristionchus</taxon>
    </lineage>
</organism>
<dbReference type="InterPro" id="IPR002083">
    <property type="entry name" value="MATH/TRAF_dom"/>
</dbReference>
<dbReference type="Pfam" id="PF00917">
    <property type="entry name" value="MATH"/>
    <property type="match status" value="1"/>
</dbReference>
<evidence type="ECO:0000313" key="2">
    <source>
        <dbReference type="EMBL" id="GMR55057.1"/>
    </source>
</evidence>
<dbReference type="Proteomes" id="UP001328107">
    <property type="component" value="Unassembled WGS sequence"/>
</dbReference>
<accession>A0AAN5D3K8</accession>
<sequence>MKNTPPDGVIRVEFDKVSSITEYSMAKQSIELEAKGITWQADICLYKGGINGALHCLHDQRALWSIDVDAEIIIVNSDTSKNIL</sequence>
<keyword evidence="3" id="KW-1185">Reference proteome</keyword>
<reference evidence="3" key="1">
    <citation type="submission" date="2022-10" db="EMBL/GenBank/DDBJ databases">
        <title>Genome assembly of Pristionchus species.</title>
        <authorList>
            <person name="Yoshida K."/>
            <person name="Sommer R.J."/>
        </authorList>
    </citation>
    <scope>NUCLEOTIDE SEQUENCE [LARGE SCALE GENOMIC DNA]</scope>
    <source>
        <strain evidence="3">RS5460</strain>
    </source>
</reference>
<name>A0AAN5D3K8_9BILA</name>
<comment type="caution">
    <text evidence="2">The sequence shown here is derived from an EMBL/GenBank/DDBJ whole genome shotgun (WGS) entry which is preliminary data.</text>
</comment>
<protein>
    <recommendedName>
        <fullName evidence="1">MATH domain-containing protein</fullName>
    </recommendedName>
</protein>
<dbReference type="EMBL" id="BTRK01000005">
    <property type="protein sequence ID" value="GMR55057.1"/>
    <property type="molecule type" value="Genomic_DNA"/>
</dbReference>
<feature type="domain" description="MATH" evidence="1">
    <location>
        <begin position="14"/>
        <end position="81"/>
    </location>
</feature>
<proteinExistence type="predicted"/>
<feature type="non-terminal residue" evidence="2">
    <location>
        <position position="84"/>
    </location>
</feature>
<evidence type="ECO:0000259" key="1">
    <source>
        <dbReference type="Pfam" id="PF00917"/>
    </source>
</evidence>
<gene>
    <name evidence="2" type="ORF">PMAYCL1PPCAC_25252</name>
</gene>